<feature type="domain" description="GH18" evidence="1">
    <location>
        <begin position="2"/>
        <end position="43"/>
    </location>
</feature>
<evidence type="ECO:0000313" key="2">
    <source>
        <dbReference type="EMBL" id="KAG7312758.1"/>
    </source>
</evidence>
<accession>A0ABQ7R630</accession>
<dbReference type="Proteomes" id="UP000823941">
    <property type="component" value="Chromosome 2"/>
</dbReference>
<dbReference type="InterPro" id="IPR001223">
    <property type="entry name" value="Glyco_hydro18_cat"/>
</dbReference>
<dbReference type="Gene3D" id="3.20.20.80">
    <property type="entry name" value="Glycosidases"/>
    <property type="match status" value="1"/>
</dbReference>
<dbReference type="Pfam" id="PF00704">
    <property type="entry name" value="Glyco_hydro_18"/>
    <property type="match status" value="1"/>
</dbReference>
<dbReference type="EMBL" id="JAHIBW010000002">
    <property type="protein sequence ID" value="KAG7312758.1"/>
    <property type="molecule type" value="Genomic_DNA"/>
</dbReference>
<reference evidence="2 3" key="1">
    <citation type="submission" date="2021-06" db="EMBL/GenBank/DDBJ databases">
        <title>A haploid diamondback moth (Plutella xylostella L.) genome assembly resolves 31 chromosomes and identifies a diamide resistance mutation.</title>
        <authorList>
            <person name="Ward C.M."/>
            <person name="Perry K.D."/>
            <person name="Baker G."/>
            <person name="Powis K."/>
            <person name="Heckel D.G."/>
            <person name="Baxter S.W."/>
        </authorList>
    </citation>
    <scope>NUCLEOTIDE SEQUENCE [LARGE SCALE GENOMIC DNA]</scope>
    <source>
        <strain evidence="2 3">LV</strain>
        <tissue evidence="2">Single pupa</tissue>
    </source>
</reference>
<evidence type="ECO:0000313" key="3">
    <source>
        <dbReference type="Proteomes" id="UP000823941"/>
    </source>
</evidence>
<name>A0ABQ7R630_PLUXY</name>
<dbReference type="InterPro" id="IPR017853">
    <property type="entry name" value="GH"/>
</dbReference>
<organism evidence="2 3">
    <name type="scientific">Plutella xylostella</name>
    <name type="common">Diamondback moth</name>
    <name type="synonym">Plutella maculipennis</name>
    <dbReference type="NCBI Taxonomy" id="51655"/>
    <lineage>
        <taxon>Eukaryota</taxon>
        <taxon>Metazoa</taxon>
        <taxon>Ecdysozoa</taxon>
        <taxon>Arthropoda</taxon>
        <taxon>Hexapoda</taxon>
        <taxon>Insecta</taxon>
        <taxon>Pterygota</taxon>
        <taxon>Neoptera</taxon>
        <taxon>Endopterygota</taxon>
        <taxon>Lepidoptera</taxon>
        <taxon>Glossata</taxon>
        <taxon>Ditrysia</taxon>
        <taxon>Yponomeutoidea</taxon>
        <taxon>Plutellidae</taxon>
        <taxon>Plutella</taxon>
    </lineage>
</organism>
<dbReference type="SUPFAM" id="SSF51445">
    <property type="entry name" value="(Trans)glycosidases"/>
    <property type="match status" value="1"/>
</dbReference>
<keyword evidence="3" id="KW-1185">Reference proteome</keyword>
<sequence length="111" mass="12710">MDAAYELSKLSRFLDFIHMMCYDYHGTWDGVVGANAPLTGLSEEDVLSIVSSLLFYNFYKSFNTRSYHTLPLLSASYCKYSFFPWLVSLLQTSLKERHNLLSLAFLILASC</sequence>
<protein>
    <recommendedName>
        <fullName evidence="1">GH18 domain-containing protein</fullName>
    </recommendedName>
</protein>
<gene>
    <name evidence="2" type="ORF">JYU34_001135</name>
</gene>
<proteinExistence type="predicted"/>
<comment type="caution">
    <text evidence="2">The sequence shown here is derived from an EMBL/GenBank/DDBJ whole genome shotgun (WGS) entry which is preliminary data.</text>
</comment>
<evidence type="ECO:0000259" key="1">
    <source>
        <dbReference type="Pfam" id="PF00704"/>
    </source>
</evidence>